<protein>
    <recommendedName>
        <fullName evidence="4">Secreted protein</fullName>
    </recommendedName>
</protein>
<dbReference type="EMBL" id="JAHXZJ010001864">
    <property type="protein sequence ID" value="KAH0550408.1"/>
    <property type="molecule type" value="Genomic_DNA"/>
</dbReference>
<reference evidence="2 3" key="1">
    <citation type="journal article" date="2021" name="J. Hered.">
        <title>A chromosome-level genome assembly of the parasitoid wasp, Cotesia glomerata (Hymenoptera: Braconidae).</title>
        <authorList>
            <person name="Pinto B.J."/>
            <person name="Weis J.J."/>
            <person name="Gamble T."/>
            <person name="Ode P.J."/>
            <person name="Paul R."/>
            <person name="Zaspel J.M."/>
        </authorList>
    </citation>
    <scope>NUCLEOTIDE SEQUENCE [LARGE SCALE GENOMIC DNA]</scope>
    <source>
        <strain evidence="2">CgM1</strain>
    </source>
</reference>
<comment type="caution">
    <text evidence="2">The sequence shown here is derived from an EMBL/GenBank/DDBJ whole genome shotgun (WGS) entry which is preliminary data.</text>
</comment>
<keyword evidence="3" id="KW-1185">Reference proteome</keyword>
<evidence type="ECO:0000313" key="3">
    <source>
        <dbReference type="Proteomes" id="UP000826195"/>
    </source>
</evidence>
<dbReference type="Proteomes" id="UP000826195">
    <property type="component" value="Unassembled WGS sequence"/>
</dbReference>
<evidence type="ECO:0000313" key="2">
    <source>
        <dbReference type="EMBL" id="KAH0550408.1"/>
    </source>
</evidence>
<proteinExistence type="predicted"/>
<evidence type="ECO:0008006" key="4">
    <source>
        <dbReference type="Google" id="ProtNLM"/>
    </source>
</evidence>
<organism evidence="2 3">
    <name type="scientific">Cotesia glomerata</name>
    <name type="common">Lepidopteran parasitic wasp</name>
    <name type="synonym">Apanteles glomeratus</name>
    <dbReference type="NCBI Taxonomy" id="32391"/>
    <lineage>
        <taxon>Eukaryota</taxon>
        <taxon>Metazoa</taxon>
        <taxon>Ecdysozoa</taxon>
        <taxon>Arthropoda</taxon>
        <taxon>Hexapoda</taxon>
        <taxon>Insecta</taxon>
        <taxon>Pterygota</taxon>
        <taxon>Neoptera</taxon>
        <taxon>Endopterygota</taxon>
        <taxon>Hymenoptera</taxon>
        <taxon>Apocrita</taxon>
        <taxon>Ichneumonoidea</taxon>
        <taxon>Braconidae</taxon>
        <taxon>Microgastrinae</taxon>
        <taxon>Cotesia</taxon>
    </lineage>
</organism>
<feature type="transmembrane region" description="Helical" evidence="1">
    <location>
        <begin position="6"/>
        <end position="23"/>
    </location>
</feature>
<keyword evidence="1" id="KW-0812">Transmembrane</keyword>
<keyword evidence="1" id="KW-0472">Membrane</keyword>
<evidence type="ECO:0000256" key="1">
    <source>
        <dbReference type="SAM" id="Phobius"/>
    </source>
</evidence>
<keyword evidence="1" id="KW-1133">Transmembrane helix</keyword>
<accession>A0AAV7IFH9</accession>
<gene>
    <name evidence="2" type="ORF">KQX54_019209</name>
</gene>
<sequence length="151" mass="17076">MMTGRIWICVCGWAICLYIYLWVAGRIGATGLRGLASWRRDAMRCDASRINAELLQSLSFSKSIRSTCAITSGRGLVVRDWAIPEGYPAPPRLKTIATHSAFQAHCFNFTSQTPRKIAPSSFAFIIDRLQEDIKAYIIIQSQYFICIVWLH</sequence>
<name>A0AAV7IFH9_COTGL</name>
<dbReference type="AlphaFoldDB" id="A0AAV7IFH9"/>